<dbReference type="InterPro" id="IPR013785">
    <property type="entry name" value="Aldolase_TIM"/>
</dbReference>
<sequence>MSVNGSANGHASPHRGLKAGIYAPIPTFFLPDTEELGLSTARTGCNYIIVPRIANSIIYFVLFLYSGTVADIPSFEAHVVRIAKAGVGPLLSGSMGEAHHLSHAERTTLIRNARSALDAAGLTSSPIIAGIGAGATREVVELAQEAAAAGADATIAILSGYYAGALDRKALKAFWTEVAQKSPLPVIIYNFPGAAGGIDLDSELITELASECPNIAGVKLTCGNVGKLTRISATVSEASFAEAHPRRDAAFPFLVLGGFADFLLVSAFANAHGAITGLANVAPYTLARLYDLSVAALSDPSTLPEAQRLQGIVARADWTIAKAGIAGTKYLLQLVYGYGGAPRRPLLPTDP</sequence>
<dbReference type="SUPFAM" id="SSF51569">
    <property type="entry name" value="Aldolase"/>
    <property type="match status" value="1"/>
</dbReference>
<organism evidence="2 3">
    <name type="scientific">Phellinidium pouzarii</name>
    <dbReference type="NCBI Taxonomy" id="167371"/>
    <lineage>
        <taxon>Eukaryota</taxon>
        <taxon>Fungi</taxon>
        <taxon>Dikarya</taxon>
        <taxon>Basidiomycota</taxon>
        <taxon>Agaricomycotina</taxon>
        <taxon>Agaricomycetes</taxon>
        <taxon>Hymenochaetales</taxon>
        <taxon>Hymenochaetaceae</taxon>
        <taxon>Phellinidium</taxon>
    </lineage>
</organism>
<dbReference type="Proteomes" id="UP000308199">
    <property type="component" value="Unassembled WGS sequence"/>
</dbReference>
<gene>
    <name evidence="2" type="ORF">EW145_g8524</name>
</gene>
<comment type="caution">
    <text evidence="2">The sequence shown here is derived from an EMBL/GenBank/DDBJ whole genome shotgun (WGS) entry which is preliminary data.</text>
</comment>
<dbReference type="OrthoDB" id="191315at2759"/>
<dbReference type="EMBL" id="SGPK01001466">
    <property type="protein sequence ID" value="THG92950.1"/>
    <property type="molecule type" value="Genomic_DNA"/>
</dbReference>
<dbReference type="InterPro" id="IPR002220">
    <property type="entry name" value="DapA-like"/>
</dbReference>
<protein>
    <submittedName>
        <fullName evidence="2">Uncharacterized protein</fullName>
    </submittedName>
</protein>
<reference evidence="2 3" key="1">
    <citation type="submission" date="2019-02" db="EMBL/GenBank/DDBJ databases">
        <title>Genome sequencing of the rare red list fungi Phellinidium pouzarii.</title>
        <authorList>
            <person name="Buettner E."/>
            <person name="Kellner H."/>
        </authorList>
    </citation>
    <scope>NUCLEOTIDE SEQUENCE [LARGE SCALE GENOMIC DNA]</scope>
    <source>
        <strain evidence="2 3">DSM 108285</strain>
    </source>
</reference>
<dbReference type="Pfam" id="PF00701">
    <property type="entry name" value="DHDPS"/>
    <property type="match status" value="1"/>
</dbReference>
<dbReference type="SMART" id="SM01130">
    <property type="entry name" value="DHDPS"/>
    <property type="match status" value="1"/>
</dbReference>
<proteinExistence type="predicted"/>
<dbReference type="CDD" id="cd00408">
    <property type="entry name" value="DHDPS-like"/>
    <property type="match status" value="1"/>
</dbReference>
<evidence type="ECO:0000256" key="1">
    <source>
        <dbReference type="ARBA" id="ARBA00023239"/>
    </source>
</evidence>
<keyword evidence="3" id="KW-1185">Reference proteome</keyword>
<accession>A0A4S4K6D1</accession>
<evidence type="ECO:0000313" key="3">
    <source>
        <dbReference type="Proteomes" id="UP000308199"/>
    </source>
</evidence>
<dbReference type="Gene3D" id="3.20.20.70">
    <property type="entry name" value="Aldolase class I"/>
    <property type="match status" value="1"/>
</dbReference>
<evidence type="ECO:0000313" key="2">
    <source>
        <dbReference type="EMBL" id="THG92950.1"/>
    </source>
</evidence>
<dbReference type="PANTHER" id="PTHR12128">
    <property type="entry name" value="DIHYDRODIPICOLINATE SYNTHASE"/>
    <property type="match status" value="1"/>
</dbReference>
<dbReference type="PRINTS" id="PR00146">
    <property type="entry name" value="DHPICSNTHASE"/>
</dbReference>
<dbReference type="AlphaFoldDB" id="A0A4S4K6D1"/>
<dbReference type="PANTHER" id="PTHR12128:SF66">
    <property type="entry name" value="4-HYDROXY-2-OXOGLUTARATE ALDOLASE, MITOCHONDRIAL"/>
    <property type="match status" value="1"/>
</dbReference>
<name>A0A4S4K6D1_9AGAM</name>
<keyword evidence="1" id="KW-0456">Lyase</keyword>
<dbReference type="GO" id="GO:0008840">
    <property type="term" value="F:4-hydroxy-tetrahydrodipicolinate synthase activity"/>
    <property type="evidence" value="ECO:0007669"/>
    <property type="project" value="TreeGrafter"/>
</dbReference>
<feature type="non-terminal residue" evidence="2">
    <location>
        <position position="351"/>
    </location>
</feature>